<name>A0A4Y9YRC0_9APHY</name>
<feature type="compositionally biased region" description="Basic residues" evidence="11">
    <location>
        <begin position="643"/>
        <end position="654"/>
    </location>
</feature>
<keyword evidence="5 10" id="KW-1000">Mitochondrion outer membrane</keyword>
<evidence type="ECO:0000313" key="13">
    <source>
        <dbReference type="EMBL" id="TFY64702.1"/>
    </source>
</evidence>
<dbReference type="GO" id="GO:1990456">
    <property type="term" value="P:mitochondrion-endoplasmic reticulum membrane tethering"/>
    <property type="evidence" value="ECO:0007669"/>
    <property type="project" value="TreeGrafter"/>
</dbReference>
<feature type="region of interest" description="Disordered" evidence="11">
    <location>
        <begin position="422"/>
        <end position="582"/>
    </location>
</feature>
<evidence type="ECO:0000256" key="1">
    <source>
        <dbReference type="ARBA" id="ARBA00004370"/>
    </source>
</evidence>
<evidence type="ECO:0000256" key="6">
    <source>
        <dbReference type="ARBA" id="ARBA00023055"/>
    </source>
</evidence>
<feature type="region of interest" description="Disordered" evidence="11">
    <location>
        <begin position="356"/>
        <end position="399"/>
    </location>
</feature>
<feature type="compositionally biased region" description="Low complexity" evidence="11">
    <location>
        <begin position="284"/>
        <end position="315"/>
    </location>
</feature>
<evidence type="ECO:0000256" key="10">
    <source>
        <dbReference type="HAMAP-Rule" id="MF_03105"/>
    </source>
</evidence>
<proteinExistence type="inferred from homology"/>
<feature type="region of interest" description="Disordered" evidence="11">
    <location>
        <begin position="209"/>
        <end position="238"/>
    </location>
</feature>
<evidence type="ECO:0000313" key="14">
    <source>
        <dbReference type="Proteomes" id="UP000298390"/>
    </source>
</evidence>
<feature type="compositionally biased region" description="Polar residues" evidence="11">
    <location>
        <begin position="629"/>
        <end position="639"/>
    </location>
</feature>
<feature type="compositionally biased region" description="Pro residues" evidence="11">
    <location>
        <begin position="508"/>
        <end position="521"/>
    </location>
</feature>
<feature type="compositionally biased region" description="Polar residues" evidence="11">
    <location>
        <begin position="457"/>
        <end position="466"/>
    </location>
</feature>
<dbReference type="Proteomes" id="UP000298390">
    <property type="component" value="Unassembled WGS sequence"/>
</dbReference>
<evidence type="ECO:0000256" key="2">
    <source>
        <dbReference type="ARBA" id="ARBA00022448"/>
    </source>
</evidence>
<feature type="region of interest" description="Disordered" evidence="11">
    <location>
        <begin position="717"/>
        <end position="761"/>
    </location>
</feature>
<keyword evidence="7" id="KW-0446">Lipid-binding</keyword>
<comment type="domain">
    <text evidence="10">Lacks alpha-helical transmembrane segments, suggesting that it resides in the membrane via beta-sheet conformations similar to those predicted for other outer membrane proteins and porin.</text>
</comment>
<protein>
    <recommendedName>
        <fullName evidence="10">Mitochondrial distribution and morphology protein 34</fullName>
    </recommendedName>
</protein>
<comment type="caution">
    <text evidence="13">The sequence shown here is derived from an EMBL/GenBank/DDBJ whole genome shotgun (WGS) entry which is preliminary data.</text>
</comment>
<dbReference type="STRING" id="34475.A0A4Y9YRC0"/>
<feature type="region of interest" description="Disordered" evidence="11">
    <location>
        <begin position="623"/>
        <end position="686"/>
    </location>
</feature>
<comment type="subcellular location">
    <subcellularLocation>
        <location evidence="1">Membrane</location>
    </subcellularLocation>
    <subcellularLocation>
        <location evidence="10">Mitochondrion outer membrane</location>
        <topology evidence="10">Multi-pass membrane protein</topology>
    </subcellularLocation>
    <text evidence="10">The ERMES/MDM complex localizes to a few discrete foci (around 10 per single cell), that represent mitochondria-endoplasmic reticulum junctions. These foci are often found next to mtDNA nucleoids.</text>
</comment>
<dbReference type="PANTHER" id="PTHR28185:SF1">
    <property type="entry name" value="MITOCHONDRIAL DISTRIBUTION AND MORPHOLOGY PROTEIN 34"/>
    <property type="match status" value="1"/>
</dbReference>
<feature type="compositionally biased region" description="Low complexity" evidence="11">
    <location>
        <begin position="522"/>
        <end position="533"/>
    </location>
</feature>
<dbReference type="InterPro" id="IPR027536">
    <property type="entry name" value="MDM34"/>
</dbReference>
<feature type="compositionally biased region" description="Polar residues" evidence="11">
    <location>
        <begin position="265"/>
        <end position="283"/>
    </location>
</feature>
<keyword evidence="9 10" id="KW-0472">Membrane</keyword>
<dbReference type="GO" id="GO:0008289">
    <property type="term" value="F:lipid binding"/>
    <property type="evidence" value="ECO:0007669"/>
    <property type="project" value="UniProtKB-KW"/>
</dbReference>
<comment type="function">
    <text evidence="10">Component of the ERMES/MDM complex, which serves as a molecular tether to connect the endoplasmic reticulum (ER) and mitochondria. Components of this complex are involved in the control of mitochondrial shape and protein biogenesis, and function in nonvesicular lipid trafficking between the ER and mitochondria. MDM34 is required for the interaction of the ER-resident membrane protein MMM1 and the outer mitochondrial membrane-resident beta-barrel protein MDM10.</text>
</comment>
<organism evidence="13 14">
    <name type="scientific">Rhodofomes roseus</name>
    <dbReference type="NCBI Taxonomy" id="34475"/>
    <lineage>
        <taxon>Eukaryota</taxon>
        <taxon>Fungi</taxon>
        <taxon>Dikarya</taxon>
        <taxon>Basidiomycota</taxon>
        <taxon>Agaricomycotina</taxon>
        <taxon>Agaricomycetes</taxon>
        <taxon>Polyporales</taxon>
        <taxon>Rhodofomes</taxon>
    </lineage>
</organism>
<keyword evidence="6" id="KW-0445">Lipid transport</keyword>
<dbReference type="AlphaFoldDB" id="A0A4Y9YRC0"/>
<gene>
    <name evidence="10" type="primary">MDM34</name>
    <name evidence="13" type="ORF">EVJ58_g2435</name>
</gene>
<dbReference type="GO" id="GO:0007005">
    <property type="term" value="P:mitochondrion organization"/>
    <property type="evidence" value="ECO:0007669"/>
    <property type="project" value="InterPro"/>
</dbReference>
<feature type="compositionally biased region" description="Basic and acidic residues" evidence="11">
    <location>
        <begin position="221"/>
        <end position="232"/>
    </location>
</feature>
<dbReference type="InterPro" id="IPR031468">
    <property type="entry name" value="SMP_LBD"/>
</dbReference>
<evidence type="ECO:0000256" key="11">
    <source>
        <dbReference type="SAM" id="MobiDB-lite"/>
    </source>
</evidence>
<evidence type="ECO:0000256" key="9">
    <source>
        <dbReference type="ARBA" id="ARBA00023136"/>
    </source>
</evidence>
<evidence type="ECO:0000256" key="8">
    <source>
        <dbReference type="ARBA" id="ARBA00023128"/>
    </source>
</evidence>
<keyword evidence="2" id="KW-0813">Transport</keyword>
<comment type="subunit">
    <text evidence="10">Component of the ER-mitochondria encounter structure (ERMES) or MDM complex, composed of MMM1, MDM10, MDM12 and MDM34.</text>
</comment>
<dbReference type="GO" id="GO:0032865">
    <property type="term" value="C:ERMES complex"/>
    <property type="evidence" value="ECO:0007669"/>
    <property type="project" value="UniProtKB-UniRule"/>
</dbReference>
<dbReference type="HAMAP" id="MF_03105">
    <property type="entry name" value="Mdm34"/>
    <property type="match status" value="1"/>
</dbReference>
<comment type="similarity">
    <text evidence="10">Belongs to the MDM34 family.</text>
</comment>
<sequence>MSFTFKWPRFSDQFHADAIQMLTSALNKGNKPPVIADKIEVVELEMGTQPPELEIRDIGELTMDQFRGIFRLTYSGDAHIVLRTKVQANPLNHKQPDIHLMGGSRGMLAAKQPLVVPMLLRLSGFKLNSYVVLVVSRQKGITLVFKTDPLQNVDINSTFDSIAVIQKFIQREIEGQLRQMFREDLPGIIHRLSQQWVKAKVEAPYLAKRPSPTTAAAVRQRQREREQERDLDSMSTMSNAPSYYSSYSQFPPPVGLQPSLMPRTSLGSPSFTRPRTASVVSGLSASRRPTPSVASSPASATPMPTPAPDSATSSFPDIENFDPTYGLRPEGLPKKSVFSGFRSLFAPSKGLADLAEEPSDVDDSMDETGSFGTGQWDDFLSDYNPPPPPSVAEPEEDAVEYETVPAVGGGTIMRPRVYHSQSQILSPMGEDSPSGEMSSIVGRPASRTAVRPPPLNIPSSSGSSRYGPNYNPYFAGATPFTSRTPSRLGVDSWREDTMEASRSFSAVPPVPPLYRSPPSRPGSPSSLQSRLSSDMTRSVPTPPPSEGEAGIRITRPRRLSAASSTLDRFQPSSPMGSDYTDHDPKIVLRPFINNSISKLSTLSHSNHTLSPYTRTLEHFTVRSVPPRDASSTGPASSVEKQPIKAKRKRMHRLGGKPAKTPGPGGAAVVDVDLHPQPPSSPVPLSEFDVSEMDRYFRSNDDLGPLTIGAEARCPSGQNLAAQIGRPNPIRTKSHGDRGKPKCVIRTTVAQPPKARSHPDAG</sequence>
<dbReference type="EMBL" id="SEKV01000090">
    <property type="protein sequence ID" value="TFY64702.1"/>
    <property type="molecule type" value="Genomic_DNA"/>
</dbReference>
<accession>A0A4Y9YRC0</accession>
<feature type="domain" description="SMP-LTD" evidence="12">
    <location>
        <begin position="1"/>
        <end position="194"/>
    </location>
</feature>
<evidence type="ECO:0000256" key="3">
    <source>
        <dbReference type="ARBA" id="ARBA00022452"/>
    </source>
</evidence>
<evidence type="ECO:0000256" key="4">
    <source>
        <dbReference type="ARBA" id="ARBA00022692"/>
    </source>
</evidence>
<feature type="region of interest" description="Disordered" evidence="11">
    <location>
        <begin position="254"/>
        <end position="315"/>
    </location>
</feature>
<feature type="compositionally biased region" description="Acidic residues" evidence="11">
    <location>
        <begin position="356"/>
        <end position="366"/>
    </location>
</feature>
<reference evidence="13 14" key="1">
    <citation type="submission" date="2019-01" db="EMBL/GenBank/DDBJ databases">
        <title>Genome sequencing of the rare red list fungi Fomitopsis rosea.</title>
        <authorList>
            <person name="Buettner E."/>
            <person name="Kellner H."/>
        </authorList>
    </citation>
    <scope>NUCLEOTIDE SEQUENCE [LARGE SCALE GENOMIC DNA]</scope>
    <source>
        <strain evidence="13 14">DSM 105464</strain>
    </source>
</reference>
<evidence type="ECO:0000256" key="5">
    <source>
        <dbReference type="ARBA" id="ARBA00022787"/>
    </source>
</evidence>
<keyword evidence="8 10" id="KW-0496">Mitochondrion</keyword>
<feature type="compositionally biased region" description="Polar residues" evidence="11">
    <location>
        <begin position="561"/>
        <end position="575"/>
    </location>
</feature>
<dbReference type="PROSITE" id="PS51847">
    <property type="entry name" value="SMP"/>
    <property type="match status" value="1"/>
</dbReference>
<keyword evidence="3 10" id="KW-1134">Transmembrane beta strand</keyword>
<keyword evidence="4 10" id="KW-0812">Transmembrane</keyword>
<dbReference type="GO" id="GO:0015914">
    <property type="term" value="P:phospholipid transport"/>
    <property type="evidence" value="ECO:0007669"/>
    <property type="project" value="TreeGrafter"/>
</dbReference>
<dbReference type="Pfam" id="PF26545">
    <property type="entry name" value="Mdm34_N"/>
    <property type="match status" value="1"/>
</dbReference>
<dbReference type="PANTHER" id="PTHR28185">
    <property type="entry name" value="MITOCHONDRIAL DISTRIBUTION AND MORPHOLOGY PROTEIN 34"/>
    <property type="match status" value="1"/>
</dbReference>
<dbReference type="CDD" id="cd21673">
    <property type="entry name" value="SMP_Mdm34"/>
    <property type="match status" value="1"/>
</dbReference>
<evidence type="ECO:0000256" key="7">
    <source>
        <dbReference type="ARBA" id="ARBA00023121"/>
    </source>
</evidence>
<evidence type="ECO:0000259" key="12">
    <source>
        <dbReference type="PROSITE" id="PS51847"/>
    </source>
</evidence>
<dbReference type="InterPro" id="IPR058825">
    <property type="entry name" value="MDM34_N"/>
</dbReference>